<reference evidence="2" key="1">
    <citation type="submission" date="2022-11" db="UniProtKB">
        <authorList>
            <consortium name="WormBaseParasite"/>
        </authorList>
    </citation>
    <scope>IDENTIFICATION</scope>
</reference>
<dbReference type="WBParaSite" id="JU765_v2.g3941.t2">
    <property type="protein sequence ID" value="JU765_v2.g3941.t2"/>
    <property type="gene ID" value="JU765_v2.g3941"/>
</dbReference>
<sequence length="61" mass="7005">DERAISQIVLYVFGCAIQNNESYSHGIGIYRCVDLMGCQRSKEFIPRIRIIGIRSDRKSVE</sequence>
<evidence type="ECO:0000313" key="1">
    <source>
        <dbReference type="Proteomes" id="UP000887576"/>
    </source>
</evidence>
<protein>
    <submittedName>
        <fullName evidence="2">Uncharacterized protein</fullName>
    </submittedName>
</protein>
<name>A0AC34R6T1_9BILA</name>
<accession>A0AC34R6T1</accession>
<proteinExistence type="predicted"/>
<organism evidence="1 2">
    <name type="scientific">Panagrolaimus sp. JU765</name>
    <dbReference type="NCBI Taxonomy" id="591449"/>
    <lineage>
        <taxon>Eukaryota</taxon>
        <taxon>Metazoa</taxon>
        <taxon>Ecdysozoa</taxon>
        <taxon>Nematoda</taxon>
        <taxon>Chromadorea</taxon>
        <taxon>Rhabditida</taxon>
        <taxon>Tylenchina</taxon>
        <taxon>Panagrolaimomorpha</taxon>
        <taxon>Panagrolaimoidea</taxon>
        <taxon>Panagrolaimidae</taxon>
        <taxon>Panagrolaimus</taxon>
    </lineage>
</organism>
<dbReference type="Proteomes" id="UP000887576">
    <property type="component" value="Unplaced"/>
</dbReference>
<evidence type="ECO:0000313" key="2">
    <source>
        <dbReference type="WBParaSite" id="JU765_v2.g3941.t2"/>
    </source>
</evidence>